<comment type="caution">
    <text evidence="1">The sequence shown here is derived from an EMBL/GenBank/DDBJ whole genome shotgun (WGS) entry which is preliminary data.</text>
</comment>
<dbReference type="EMBL" id="LCAJ01000008">
    <property type="protein sequence ID" value="KKR88233.1"/>
    <property type="molecule type" value="Genomic_DNA"/>
</dbReference>
<evidence type="ECO:0000313" key="1">
    <source>
        <dbReference type="EMBL" id="KKR88233.1"/>
    </source>
</evidence>
<dbReference type="AlphaFoldDB" id="A0A0G0UHC9"/>
<reference evidence="1 2" key="1">
    <citation type="journal article" date="2015" name="Nature">
        <title>rRNA introns, odd ribosomes, and small enigmatic genomes across a large radiation of phyla.</title>
        <authorList>
            <person name="Brown C.T."/>
            <person name="Hug L.A."/>
            <person name="Thomas B.C."/>
            <person name="Sharon I."/>
            <person name="Castelle C.J."/>
            <person name="Singh A."/>
            <person name="Wilkins M.J."/>
            <person name="Williams K.H."/>
            <person name="Banfield J.F."/>
        </authorList>
    </citation>
    <scope>NUCLEOTIDE SEQUENCE [LARGE SCALE GENOMIC DNA]</scope>
</reference>
<gene>
    <name evidence="1" type="ORF">UU37_C0008G0009</name>
</gene>
<name>A0A0G0UHC9_9BACT</name>
<sequence>MVAGLVTAHSEWVTAHFFPFEPFGFRAEPFALARRSFVRRRRFRVLLPLLGQGRAFLRPQALPVRVQMALVRVLVLELVHRQPCPYFTLAERLT</sequence>
<proteinExistence type="predicted"/>
<protein>
    <submittedName>
        <fullName evidence="1">Uncharacterized protein</fullName>
    </submittedName>
</protein>
<accession>A0A0G0UHC9</accession>
<evidence type="ECO:0000313" key="2">
    <source>
        <dbReference type="Proteomes" id="UP000033908"/>
    </source>
</evidence>
<organism evidence="1 2">
    <name type="scientific">Candidatus Gottesmanbacteria bacterium GW2011_GWA2_41_12</name>
    <dbReference type="NCBI Taxonomy" id="1618440"/>
    <lineage>
        <taxon>Bacteria</taxon>
        <taxon>Candidatus Gottesmaniibacteriota</taxon>
    </lineage>
</organism>
<dbReference type="Proteomes" id="UP000033908">
    <property type="component" value="Unassembled WGS sequence"/>
</dbReference>